<dbReference type="Proteomes" id="UP000054018">
    <property type="component" value="Unassembled WGS sequence"/>
</dbReference>
<evidence type="ECO:0000313" key="2">
    <source>
        <dbReference type="Proteomes" id="UP000054018"/>
    </source>
</evidence>
<gene>
    <name evidence="1" type="ORF">PISMIDRAFT_269248</name>
</gene>
<reference evidence="1 2" key="1">
    <citation type="submission" date="2014-04" db="EMBL/GenBank/DDBJ databases">
        <authorList>
            <consortium name="DOE Joint Genome Institute"/>
            <person name="Kuo A."/>
            <person name="Kohler A."/>
            <person name="Costa M.D."/>
            <person name="Nagy L.G."/>
            <person name="Floudas D."/>
            <person name="Copeland A."/>
            <person name="Barry K.W."/>
            <person name="Cichocki N."/>
            <person name="Veneault-Fourrey C."/>
            <person name="LaButti K."/>
            <person name="Lindquist E.A."/>
            <person name="Lipzen A."/>
            <person name="Lundell T."/>
            <person name="Morin E."/>
            <person name="Murat C."/>
            <person name="Sun H."/>
            <person name="Tunlid A."/>
            <person name="Henrissat B."/>
            <person name="Grigoriev I.V."/>
            <person name="Hibbett D.S."/>
            <person name="Martin F."/>
            <person name="Nordberg H.P."/>
            <person name="Cantor M.N."/>
            <person name="Hua S.X."/>
        </authorList>
    </citation>
    <scope>NUCLEOTIDE SEQUENCE [LARGE SCALE GENOMIC DNA]</scope>
    <source>
        <strain evidence="1 2">441</strain>
    </source>
</reference>
<protein>
    <submittedName>
        <fullName evidence="1">Uncharacterized protein</fullName>
    </submittedName>
</protein>
<reference evidence="2" key="2">
    <citation type="submission" date="2015-01" db="EMBL/GenBank/DDBJ databases">
        <title>Evolutionary Origins and Diversification of the Mycorrhizal Mutualists.</title>
        <authorList>
            <consortium name="DOE Joint Genome Institute"/>
            <consortium name="Mycorrhizal Genomics Consortium"/>
            <person name="Kohler A."/>
            <person name="Kuo A."/>
            <person name="Nagy L.G."/>
            <person name="Floudas D."/>
            <person name="Copeland A."/>
            <person name="Barry K.W."/>
            <person name="Cichocki N."/>
            <person name="Veneault-Fourrey C."/>
            <person name="LaButti K."/>
            <person name="Lindquist E.A."/>
            <person name="Lipzen A."/>
            <person name="Lundell T."/>
            <person name="Morin E."/>
            <person name="Murat C."/>
            <person name="Riley R."/>
            <person name="Ohm R."/>
            <person name="Sun H."/>
            <person name="Tunlid A."/>
            <person name="Henrissat B."/>
            <person name="Grigoriev I.V."/>
            <person name="Hibbett D.S."/>
            <person name="Martin F."/>
        </authorList>
    </citation>
    <scope>NUCLEOTIDE SEQUENCE [LARGE SCALE GENOMIC DNA]</scope>
    <source>
        <strain evidence="2">441</strain>
    </source>
</reference>
<dbReference type="EMBL" id="KN833862">
    <property type="protein sequence ID" value="KIK16275.1"/>
    <property type="molecule type" value="Genomic_DNA"/>
</dbReference>
<dbReference type="HOGENOM" id="CLU_2038955_0_0_1"/>
<name>A0A0C9XV23_9AGAM</name>
<proteinExistence type="predicted"/>
<sequence>MITIKMKVVVKQTYNISPIDHVGLCASTEGVQHPSIRLASFNRYTSLTLYVVLAFEHAAYLLKIRASGLVSERSSLRRNSSSRNGSRTRRCIVYPVKCQEIDEGFEGCVGNAVCGLLACRY</sequence>
<organism evidence="1 2">
    <name type="scientific">Pisolithus microcarpus 441</name>
    <dbReference type="NCBI Taxonomy" id="765257"/>
    <lineage>
        <taxon>Eukaryota</taxon>
        <taxon>Fungi</taxon>
        <taxon>Dikarya</taxon>
        <taxon>Basidiomycota</taxon>
        <taxon>Agaricomycotina</taxon>
        <taxon>Agaricomycetes</taxon>
        <taxon>Agaricomycetidae</taxon>
        <taxon>Boletales</taxon>
        <taxon>Sclerodermatineae</taxon>
        <taxon>Pisolithaceae</taxon>
        <taxon>Pisolithus</taxon>
    </lineage>
</organism>
<dbReference type="AlphaFoldDB" id="A0A0C9XV23"/>
<accession>A0A0C9XV23</accession>
<evidence type="ECO:0000313" key="1">
    <source>
        <dbReference type="EMBL" id="KIK16275.1"/>
    </source>
</evidence>
<keyword evidence="2" id="KW-1185">Reference proteome</keyword>